<reference evidence="7 8" key="1">
    <citation type="submission" date="2017-07" db="EMBL/GenBank/DDBJ databases">
        <title>Phylogenetic study on the rhizospheric bacterium Ochrobactrum sp. A44.</title>
        <authorList>
            <person name="Krzyzanowska D.M."/>
            <person name="Ossowicki A."/>
            <person name="Rajewska M."/>
            <person name="Maciag T."/>
            <person name="Kaczynski Z."/>
            <person name="Czerwicka M."/>
            <person name="Jafra S."/>
        </authorList>
    </citation>
    <scope>NUCLEOTIDE SEQUENCE [LARGE SCALE GENOMIC DNA]</scope>
    <source>
        <strain evidence="7 8">DSM 7216</strain>
    </source>
</reference>
<evidence type="ECO:0000256" key="3">
    <source>
        <dbReference type="ARBA" id="ARBA00022741"/>
    </source>
</evidence>
<dbReference type="InterPro" id="IPR003439">
    <property type="entry name" value="ABC_transporter-like_ATP-bd"/>
</dbReference>
<dbReference type="Proteomes" id="UP000215590">
    <property type="component" value="Unassembled WGS sequence"/>
</dbReference>
<dbReference type="PROSITE" id="PS00211">
    <property type="entry name" value="ABC_TRANSPORTER_1"/>
    <property type="match status" value="1"/>
</dbReference>
<dbReference type="PANTHER" id="PTHR43820:SF2">
    <property type="entry name" value="ABC TRANSPORTER ATP-BINDING PROTEIN"/>
    <property type="match status" value="1"/>
</dbReference>
<keyword evidence="5" id="KW-0029">Amino-acid transport</keyword>
<dbReference type="PROSITE" id="PS50893">
    <property type="entry name" value="ABC_TRANSPORTER_2"/>
    <property type="match status" value="1"/>
</dbReference>
<accession>A0A256G8D1</accession>
<dbReference type="SUPFAM" id="SSF52540">
    <property type="entry name" value="P-loop containing nucleoside triphosphate hydrolases"/>
    <property type="match status" value="1"/>
</dbReference>
<comment type="caution">
    <text evidence="7">The sequence shown here is derived from an EMBL/GenBank/DDBJ whole genome shotgun (WGS) entry which is preliminary data.</text>
</comment>
<comment type="similarity">
    <text evidence="1">Belongs to the ABC transporter superfamily.</text>
</comment>
<dbReference type="InterPro" id="IPR017871">
    <property type="entry name" value="ABC_transporter-like_CS"/>
</dbReference>
<dbReference type="GO" id="GO:0005524">
    <property type="term" value="F:ATP binding"/>
    <property type="evidence" value="ECO:0007669"/>
    <property type="project" value="UniProtKB-KW"/>
</dbReference>
<dbReference type="GO" id="GO:0015658">
    <property type="term" value="F:branched-chain amino acid transmembrane transporter activity"/>
    <property type="evidence" value="ECO:0007669"/>
    <property type="project" value="TreeGrafter"/>
</dbReference>
<dbReference type="InterPro" id="IPR027417">
    <property type="entry name" value="P-loop_NTPase"/>
</dbReference>
<organism evidence="7 8">
    <name type="scientific">Brucella thiophenivorans</name>
    <dbReference type="NCBI Taxonomy" id="571255"/>
    <lineage>
        <taxon>Bacteria</taxon>
        <taxon>Pseudomonadati</taxon>
        <taxon>Pseudomonadota</taxon>
        <taxon>Alphaproteobacteria</taxon>
        <taxon>Hyphomicrobiales</taxon>
        <taxon>Brucellaceae</taxon>
        <taxon>Brucella/Ochrobactrum group</taxon>
        <taxon>Brucella</taxon>
    </lineage>
</organism>
<evidence type="ECO:0000256" key="5">
    <source>
        <dbReference type="ARBA" id="ARBA00022970"/>
    </source>
</evidence>
<evidence type="ECO:0000313" key="7">
    <source>
        <dbReference type="EMBL" id="OYR23334.1"/>
    </source>
</evidence>
<gene>
    <name evidence="7" type="ORF">CEV31_0043</name>
</gene>
<evidence type="ECO:0000256" key="1">
    <source>
        <dbReference type="ARBA" id="ARBA00005417"/>
    </source>
</evidence>
<dbReference type="AlphaFoldDB" id="A0A256G8D1"/>
<feature type="domain" description="ABC transporter" evidence="6">
    <location>
        <begin position="1"/>
        <end position="188"/>
    </location>
</feature>
<dbReference type="InterPro" id="IPR052156">
    <property type="entry name" value="BCAA_Transport_ATP-bd_LivF"/>
</dbReference>
<evidence type="ECO:0000256" key="4">
    <source>
        <dbReference type="ARBA" id="ARBA00022840"/>
    </source>
</evidence>
<dbReference type="GO" id="GO:0016887">
    <property type="term" value="F:ATP hydrolysis activity"/>
    <property type="evidence" value="ECO:0007669"/>
    <property type="project" value="InterPro"/>
</dbReference>
<protein>
    <submittedName>
        <fullName evidence="7">ABC transporter family protein</fullName>
    </submittedName>
</protein>
<sequence length="189" mass="20276">MRSIVGLTPIRRGRIAFNGKTISDMSTHRIIAQGIGYVPENRGIFGSLTVREHIEVAMWARGCSAARRDQVLAIFPRISERMGHLGHQLSGGEQQMLAIARAMLADPVLLILDEPSEGLAPVIVEEVRATLAQIKESGTSILLVEQNAAMAMSLADTVTVLSQGTVQFSGTPAGLEARSDIKNAYLGIS</sequence>
<name>A0A256G8D1_9HYPH</name>
<proteinExistence type="inferred from homology"/>
<keyword evidence="3" id="KW-0547">Nucleotide-binding</keyword>
<dbReference type="Gene3D" id="3.40.50.300">
    <property type="entry name" value="P-loop containing nucleotide triphosphate hydrolases"/>
    <property type="match status" value="1"/>
</dbReference>
<evidence type="ECO:0000259" key="6">
    <source>
        <dbReference type="PROSITE" id="PS50893"/>
    </source>
</evidence>
<keyword evidence="8" id="KW-1185">Reference proteome</keyword>
<keyword evidence="4" id="KW-0067">ATP-binding</keyword>
<dbReference type="PANTHER" id="PTHR43820">
    <property type="entry name" value="HIGH-AFFINITY BRANCHED-CHAIN AMINO ACID TRANSPORT ATP-BINDING PROTEIN LIVF"/>
    <property type="match status" value="1"/>
</dbReference>
<dbReference type="GO" id="GO:0015807">
    <property type="term" value="P:L-amino acid transport"/>
    <property type="evidence" value="ECO:0007669"/>
    <property type="project" value="TreeGrafter"/>
</dbReference>
<dbReference type="EMBL" id="NNRJ01000001">
    <property type="protein sequence ID" value="OYR23334.1"/>
    <property type="molecule type" value="Genomic_DNA"/>
</dbReference>
<dbReference type="Pfam" id="PF00005">
    <property type="entry name" value="ABC_tran"/>
    <property type="match status" value="1"/>
</dbReference>
<evidence type="ECO:0000256" key="2">
    <source>
        <dbReference type="ARBA" id="ARBA00022448"/>
    </source>
</evidence>
<keyword evidence="2" id="KW-0813">Transport</keyword>
<evidence type="ECO:0000313" key="8">
    <source>
        <dbReference type="Proteomes" id="UP000215590"/>
    </source>
</evidence>